<dbReference type="NCBIfam" id="TIGR03570">
    <property type="entry name" value="NeuD_NnaD"/>
    <property type="match status" value="1"/>
</dbReference>
<gene>
    <name evidence="9" type="ORF">RN605_13255</name>
    <name evidence="8" type="ORF">RN608_06085</name>
</gene>
<evidence type="ECO:0000256" key="6">
    <source>
        <dbReference type="PIRSR" id="PIRSR620019-2"/>
    </source>
</evidence>
<organism evidence="8">
    <name type="scientific">Flavobacterium capsici</name>
    <dbReference type="NCBI Taxonomy" id="3075618"/>
    <lineage>
        <taxon>Bacteria</taxon>
        <taxon>Pseudomonadati</taxon>
        <taxon>Bacteroidota</taxon>
        <taxon>Flavobacteriia</taxon>
        <taxon>Flavobacteriales</taxon>
        <taxon>Flavobacteriaceae</taxon>
        <taxon>Flavobacterium</taxon>
    </lineage>
</organism>
<evidence type="ECO:0000313" key="8">
    <source>
        <dbReference type="EMBL" id="WNM20247.1"/>
    </source>
</evidence>
<dbReference type="Gene3D" id="2.160.10.10">
    <property type="entry name" value="Hexapeptide repeat proteins"/>
    <property type="match status" value="1"/>
</dbReference>
<protein>
    <submittedName>
        <fullName evidence="8">Acetyltransferase</fullName>
    </submittedName>
</protein>
<feature type="domain" description="PglD N-terminal" evidence="7">
    <location>
        <begin position="2"/>
        <end position="81"/>
    </location>
</feature>
<comment type="similarity">
    <text evidence="1">Belongs to the transferase hexapeptide repeat family.</text>
</comment>
<dbReference type="Proteomes" id="UP001304515">
    <property type="component" value="Chromosome"/>
</dbReference>
<evidence type="ECO:0000256" key="5">
    <source>
        <dbReference type="PIRSR" id="PIRSR620019-1"/>
    </source>
</evidence>
<dbReference type="InterPro" id="IPR050179">
    <property type="entry name" value="Trans_hexapeptide_repeat"/>
</dbReference>
<dbReference type="EMBL" id="CP134890">
    <property type="protein sequence ID" value="WNM21637.1"/>
    <property type="molecule type" value="Genomic_DNA"/>
</dbReference>
<dbReference type="InterPro" id="IPR011004">
    <property type="entry name" value="Trimer_LpxA-like_sf"/>
</dbReference>
<feature type="site" description="Increases basicity of active site His" evidence="5">
    <location>
        <position position="138"/>
    </location>
</feature>
<evidence type="ECO:0000256" key="2">
    <source>
        <dbReference type="ARBA" id="ARBA00022679"/>
    </source>
</evidence>
<dbReference type="KEGG" id="fcj:RN605_13255"/>
<evidence type="ECO:0000259" key="7">
    <source>
        <dbReference type="Pfam" id="PF17836"/>
    </source>
</evidence>
<keyword evidence="2" id="KW-0808">Transferase</keyword>
<accession>A0AA96J363</accession>
<dbReference type="Gene3D" id="3.40.50.20">
    <property type="match status" value="1"/>
</dbReference>
<sequence length="215" mass="23130">MLIIGAKGFAKEILEIVHHLNQLDDLAFYDDVNFGMPEKLFGKFPILSSTDEATNYFKSIDNRFTIGIGNPFLRKKLYDKFTSLGGIYTSTISPTAIIGSYEVEIGIGSNILSAAVFSNSTILGKGCIVYYNSIITHDCVIGDFVEISPAVSILGRCQIGSFSKIGSNATILPDIKIGINVTIGAGSVVTKDIPDNCVVVGVPAKVIKKLNPLEF</sequence>
<proteinExistence type="inferred from homology"/>
<dbReference type="EMBL" id="CP134878">
    <property type="protein sequence ID" value="WNM20247.1"/>
    <property type="molecule type" value="Genomic_DNA"/>
</dbReference>
<feature type="binding site" evidence="6">
    <location>
        <position position="69"/>
    </location>
    <ligand>
        <name>substrate</name>
    </ligand>
</feature>
<dbReference type="RefSeq" id="WP_313325534.1">
    <property type="nucleotide sequence ID" value="NZ_CP134878.1"/>
</dbReference>
<dbReference type="GO" id="GO:0016746">
    <property type="term" value="F:acyltransferase activity"/>
    <property type="evidence" value="ECO:0007669"/>
    <property type="project" value="UniProtKB-KW"/>
</dbReference>
<dbReference type="InterPro" id="IPR041561">
    <property type="entry name" value="PglD_N"/>
</dbReference>
<feature type="active site" description="Proton acceptor" evidence="5">
    <location>
        <position position="137"/>
    </location>
</feature>
<dbReference type="CDD" id="cd03360">
    <property type="entry name" value="LbH_AT_putative"/>
    <property type="match status" value="1"/>
</dbReference>
<dbReference type="SUPFAM" id="SSF51161">
    <property type="entry name" value="Trimeric LpxA-like enzymes"/>
    <property type="match status" value="1"/>
</dbReference>
<accession>A0AA96F0P0</accession>
<evidence type="ECO:0000256" key="4">
    <source>
        <dbReference type="ARBA" id="ARBA00023315"/>
    </source>
</evidence>
<keyword evidence="3" id="KW-0677">Repeat</keyword>
<keyword evidence="4" id="KW-0012">Acyltransferase</keyword>
<reference evidence="8 10" key="1">
    <citation type="submission" date="2023-09" db="EMBL/GenBank/DDBJ databases">
        <title>Flavobacterium sp. a novel bacteria isolate from Pepper rhizosphere.</title>
        <authorList>
            <person name="Peng Y."/>
            <person name="Lee J."/>
        </authorList>
    </citation>
    <scope>NUCLEOTIDE SEQUENCE</scope>
    <source>
        <strain evidence="8">PMR2A8</strain>
        <strain evidence="9 10">PMTSA4</strain>
    </source>
</reference>
<dbReference type="AlphaFoldDB" id="A0AA96J363"/>
<keyword evidence="10" id="KW-1185">Reference proteome</keyword>
<dbReference type="PANTHER" id="PTHR43300">
    <property type="entry name" value="ACETYLTRANSFERASE"/>
    <property type="match status" value="1"/>
</dbReference>
<evidence type="ECO:0000313" key="10">
    <source>
        <dbReference type="Proteomes" id="UP001304515"/>
    </source>
</evidence>
<dbReference type="InterPro" id="IPR018357">
    <property type="entry name" value="Hexapep_transf_CS"/>
</dbReference>
<name>A0AA96J363_9FLAO</name>
<dbReference type="PROSITE" id="PS00101">
    <property type="entry name" value="HEXAPEP_TRANSFERASES"/>
    <property type="match status" value="1"/>
</dbReference>
<dbReference type="InterPro" id="IPR020019">
    <property type="entry name" value="AcTrfase_PglD-like"/>
</dbReference>
<evidence type="ECO:0000256" key="3">
    <source>
        <dbReference type="ARBA" id="ARBA00022737"/>
    </source>
</evidence>
<dbReference type="InterPro" id="IPR001451">
    <property type="entry name" value="Hexapep"/>
</dbReference>
<evidence type="ECO:0000256" key="1">
    <source>
        <dbReference type="ARBA" id="ARBA00007274"/>
    </source>
</evidence>
<dbReference type="Pfam" id="PF00132">
    <property type="entry name" value="Hexapep"/>
    <property type="match status" value="1"/>
</dbReference>
<evidence type="ECO:0000313" key="9">
    <source>
        <dbReference type="EMBL" id="WNM21637.1"/>
    </source>
</evidence>
<dbReference type="Pfam" id="PF17836">
    <property type="entry name" value="PglD_N"/>
    <property type="match status" value="1"/>
</dbReference>